<evidence type="ECO:0000313" key="10">
    <source>
        <dbReference type="Proteomes" id="UP001152523"/>
    </source>
</evidence>
<accession>A0AAV0F3Q3</accession>
<proteinExistence type="inferred from homology"/>
<dbReference type="GO" id="GO:0005524">
    <property type="term" value="F:ATP binding"/>
    <property type="evidence" value="ECO:0007669"/>
    <property type="project" value="UniProtKB-UniRule"/>
</dbReference>
<protein>
    <recommendedName>
        <fullName evidence="7">ATP-dependent RNA helicase</fullName>
        <ecNumber evidence="7">3.6.4.13</ecNumber>
    </recommendedName>
</protein>
<dbReference type="InterPro" id="IPR001650">
    <property type="entry name" value="Helicase_C-like"/>
</dbReference>
<comment type="caution">
    <text evidence="9">The sequence shown here is derived from an EMBL/GenBank/DDBJ whole genome shotgun (WGS) entry which is preliminary data.</text>
</comment>
<sequence>MVFFSSCNSVKFHSELLRYIHIDCLDIHGKQKQQKQTSTFFDFCKAEKGILLGTDVAARGLDIPAVDWIIQYDPPDEPKVAKAPVKQYEFDDRKLASVQSHLEKLVSNNYYLNKSAKEAYRSYILAYNLHSMKDIFNVHHLDLQAVATSFCFSSPPKININIDSNAAKCRKKHKGEGRRNGVQ</sequence>
<evidence type="ECO:0000256" key="2">
    <source>
        <dbReference type="ARBA" id="ARBA00022741"/>
    </source>
</evidence>
<comment type="function">
    <text evidence="7">RNA helicase.</text>
</comment>
<comment type="subcellular location">
    <subcellularLocation>
        <location evidence="1">Plastid</location>
    </subcellularLocation>
</comment>
<reference evidence="9" key="1">
    <citation type="submission" date="2022-07" db="EMBL/GenBank/DDBJ databases">
        <authorList>
            <person name="Macas J."/>
            <person name="Novak P."/>
            <person name="Neumann P."/>
        </authorList>
    </citation>
    <scope>NUCLEOTIDE SEQUENCE</scope>
</reference>
<evidence type="ECO:0000256" key="4">
    <source>
        <dbReference type="ARBA" id="ARBA00022806"/>
    </source>
</evidence>
<dbReference type="AlphaFoldDB" id="A0AAV0F3Q3"/>
<evidence type="ECO:0000256" key="6">
    <source>
        <dbReference type="ARBA" id="ARBA00022884"/>
    </source>
</evidence>
<dbReference type="InterPro" id="IPR027417">
    <property type="entry name" value="P-loop_NTPase"/>
</dbReference>
<dbReference type="GO" id="GO:0003724">
    <property type="term" value="F:RNA helicase activity"/>
    <property type="evidence" value="ECO:0007669"/>
    <property type="project" value="UniProtKB-EC"/>
</dbReference>
<keyword evidence="3 7" id="KW-0378">Hydrolase</keyword>
<dbReference type="Proteomes" id="UP001152523">
    <property type="component" value="Unassembled WGS sequence"/>
</dbReference>
<keyword evidence="5 7" id="KW-0067">ATP-binding</keyword>
<dbReference type="EC" id="3.6.4.13" evidence="7"/>
<dbReference type="SMART" id="SM00490">
    <property type="entry name" value="HELICc"/>
    <property type="match status" value="1"/>
</dbReference>
<keyword evidence="4 7" id="KW-0347">Helicase</keyword>
<dbReference type="SUPFAM" id="SSF52540">
    <property type="entry name" value="P-loop containing nucleoside triphosphate hydrolases"/>
    <property type="match status" value="1"/>
</dbReference>
<dbReference type="InterPro" id="IPR025313">
    <property type="entry name" value="SPB4-like_CTE"/>
</dbReference>
<dbReference type="GO" id="GO:0009536">
    <property type="term" value="C:plastid"/>
    <property type="evidence" value="ECO:0007669"/>
    <property type="project" value="UniProtKB-SubCell"/>
</dbReference>
<dbReference type="Pfam" id="PF13959">
    <property type="entry name" value="CTE_SPB4"/>
    <property type="match status" value="1"/>
</dbReference>
<evidence type="ECO:0000256" key="3">
    <source>
        <dbReference type="ARBA" id="ARBA00022801"/>
    </source>
</evidence>
<comment type="catalytic activity">
    <reaction evidence="7">
        <text>ATP + H2O = ADP + phosphate + H(+)</text>
        <dbReference type="Rhea" id="RHEA:13065"/>
        <dbReference type="ChEBI" id="CHEBI:15377"/>
        <dbReference type="ChEBI" id="CHEBI:15378"/>
        <dbReference type="ChEBI" id="CHEBI:30616"/>
        <dbReference type="ChEBI" id="CHEBI:43474"/>
        <dbReference type="ChEBI" id="CHEBI:456216"/>
        <dbReference type="EC" id="3.6.4.13"/>
    </reaction>
</comment>
<dbReference type="SMART" id="SM01178">
    <property type="entry name" value="DUF4217"/>
    <property type="match status" value="1"/>
</dbReference>
<dbReference type="GO" id="GO:0003723">
    <property type="term" value="F:RNA binding"/>
    <property type="evidence" value="ECO:0007669"/>
    <property type="project" value="UniProtKB-UniRule"/>
</dbReference>
<comment type="domain">
    <text evidence="7">The Q motif is unique to and characteristic of the DEAD box family of RNA helicases and controls ATP binding and hydrolysis.</text>
</comment>
<keyword evidence="10" id="KW-1185">Reference proteome</keyword>
<keyword evidence="6 7" id="KW-0694">RNA-binding</keyword>
<dbReference type="PANTHER" id="PTHR24031">
    <property type="entry name" value="RNA HELICASE"/>
    <property type="match status" value="1"/>
</dbReference>
<comment type="similarity">
    <text evidence="7">Belongs to the DEAD box helicase family.</text>
</comment>
<name>A0AAV0F3Q3_9ASTE</name>
<evidence type="ECO:0000256" key="5">
    <source>
        <dbReference type="ARBA" id="ARBA00022840"/>
    </source>
</evidence>
<keyword evidence="2 7" id="KW-0547">Nucleotide-binding</keyword>
<dbReference type="Pfam" id="PF00271">
    <property type="entry name" value="Helicase_C"/>
    <property type="match status" value="1"/>
</dbReference>
<dbReference type="EMBL" id="CAMAPF010000958">
    <property type="protein sequence ID" value="CAH9130156.1"/>
    <property type="molecule type" value="Genomic_DNA"/>
</dbReference>
<evidence type="ECO:0000313" key="9">
    <source>
        <dbReference type="EMBL" id="CAH9130156.1"/>
    </source>
</evidence>
<evidence type="ECO:0000259" key="8">
    <source>
        <dbReference type="PROSITE" id="PS51194"/>
    </source>
</evidence>
<dbReference type="PROSITE" id="PS51194">
    <property type="entry name" value="HELICASE_CTER"/>
    <property type="match status" value="1"/>
</dbReference>
<dbReference type="GO" id="GO:0016787">
    <property type="term" value="F:hydrolase activity"/>
    <property type="evidence" value="ECO:0007669"/>
    <property type="project" value="UniProtKB-KW"/>
</dbReference>
<evidence type="ECO:0000256" key="1">
    <source>
        <dbReference type="ARBA" id="ARBA00004474"/>
    </source>
</evidence>
<evidence type="ECO:0000256" key="7">
    <source>
        <dbReference type="RuleBase" id="RU365068"/>
    </source>
</evidence>
<dbReference type="Gene3D" id="3.40.50.300">
    <property type="entry name" value="P-loop containing nucleotide triphosphate hydrolases"/>
    <property type="match status" value="1"/>
</dbReference>
<dbReference type="CDD" id="cd18787">
    <property type="entry name" value="SF2_C_DEAD"/>
    <property type="match status" value="1"/>
</dbReference>
<gene>
    <name evidence="9" type="ORF">CEPIT_LOCUS30413</name>
</gene>
<organism evidence="9 10">
    <name type="scientific">Cuscuta epithymum</name>
    <dbReference type="NCBI Taxonomy" id="186058"/>
    <lineage>
        <taxon>Eukaryota</taxon>
        <taxon>Viridiplantae</taxon>
        <taxon>Streptophyta</taxon>
        <taxon>Embryophyta</taxon>
        <taxon>Tracheophyta</taxon>
        <taxon>Spermatophyta</taxon>
        <taxon>Magnoliopsida</taxon>
        <taxon>eudicotyledons</taxon>
        <taxon>Gunneridae</taxon>
        <taxon>Pentapetalae</taxon>
        <taxon>asterids</taxon>
        <taxon>lamiids</taxon>
        <taxon>Solanales</taxon>
        <taxon>Convolvulaceae</taxon>
        <taxon>Cuscuteae</taxon>
        <taxon>Cuscuta</taxon>
        <taxon>Cuscuta subgen. Cuscuta</taxon>
    </lineage>
</organism>
<feature type="domain" description="Helicase C-terminal" evidence="8">
    <location>
        <begin position="1"/>
        <end position="135"/>
    </location>
</feature>